<reference evidence="1 2" key="1">
    <citation type="submission" date="2017-04" db="EMBL/GenBank/DDBJ databases">
        <title>Genome Sequence of the Model Brown-Rot Fungus Postia placenta SB12.</title>
        <authorList>
            <consortium name="DOE Joint Genome Institute"/>
            <person name="Gaskell J."/>
            <person name="Kersten P."/>
            <person name="Larrondo L.F."/>
            <person name="Canessa P."/>
            <person name="Martinez D."/>
            <person name="Hibbett D."/>
            <person name="Schmoll M."/>
            <person name="Kubicek C.P."/>
            <person name="Martinez A.T."/>
            <person name="Yadav J."/>
            <person name="Master E."/>
            <person name="Magnuson J.K."/>
            <person name="James T."/>
            <person name="Yaver D."/>
            <person name="Berka R."/>
            <person name="Labutti K."/>
            <person name="Lipzen A."/>
            <person name="Aerts A."/>
            <person name="Barry K."/>
            <person name="Henrissat B."/>
            <person name="Blanchette R."/>
            <person name="Grigoriev I."/>
            <person name="Cullen D."/>
        </authorList>
    </citation>
    <scope>NUCLEOTIDE SEQUENCE [LARGE SCALE GENOMIC DNA]</scope>
    <source>
        <strain evidence="1 2">MAD-698-R-SB12</strain>
    </source>
</reference>
<dbReference type="AlphaFoldDB" id="A0A1X6MZB1"/>
<keyword evidence="2" id="KW-1185">Reference proteome</keyword>
<gene>
    <name evidence="1" type="ORF">POSPLADRAFT_1057477</name>
</gene>
<organism evidence="1 2">
    <name type="scientific">Postia placenta MAD-698-R-SB12</name>
    <dbReference type="NCBI Taxonomy" id="670580"/>
    <lineage>
        <taxon>Eukaryota</taxon>
        <taxon>Fungi</taxon>
        <taxon>Dikarya</taxon>
        <taxon>Basidiomycota</taxon>
        <taxon>Agaricomycotina</taxon>
        <taxon>Agaricomycetes</taxon>
        <taxon>Polyporales</taxon>
        <taxon>Adustoporiaceae</taxon>
        <taxon>Rhodonia</taxon>
    </lineage>
</organism>
<evidence type="ECO:0000313" key="1">
    <source>
        <dbReference type="EMBL" id="OSX61711.1"/>
    </source>
</evidence>
<name>A0A1X6MZB1_9APHY</name>
<sequence length="93" mass="9521">MVYLSGVTLFRDDAGASDAPLNVDVFVGAALSGAYRTGVTLVGGLWADLLLGGGARFGASLGRVMFAILGRPAFETSESVFAKRRKGVAIGPS</sequence>
<dbReference type="EMBL" id="KZ110598">
    <property type="protein sequence ID" value="OSX61711.1"/>
    <property type="molecule type" value="Genomic_DNA"/>
</dbReference>
<dbReference type="RefSeq" id="XP_024338505.1">
    <property type="nucleotide sequence ID" value="XM_024480930.1"/>
</dbReference>
<accession>A0A1X6MZB1</accession>
<dbReference type="GeneID" id="36325880"/>
<protein>
    <submittedName>
        <fullName evidence="1">Uncharacterized protein</fullName>
    </submittedName>
</protein>
<dbReference type="STRING" id="670580.A0A1X6MZB1"/>
<proteinExistence type="predicted"/>
<dbReference type="Proteomes" id="UP000194127">
    <property type="component" value="Unassembled WGS sequence"/>
</dbReference>
<evidence type="ECO:0000313" key="2">
    <source>
        <dbReference type="Proteomes" id="UP000194127"/>
    </source>
</evidence>
<dbReference type="OrthoDB" id="9985428at2759"/>